<comment type="subcellular location">
    <subcellularLocation>
        <location evidence="1 7">Membrane</location>
        <topology evidence="1 7">Multi-pass membrane protein</topology>
    </subcellularLocation>
</comment>
<evidence type="ECO:0000256" key="1">
    <source>
        <dbReference type="ARBA" id="ARBA00004141"/>
    </source>
</evidence>
<evidence type="ECO:0000256" key="3">
    <source>
        <dbReference type="ARBA" id="ARBA00022448"/>
    </source>
</evidence>
<dbReference type="SUPFAM" id="SSF103481">
    <property type="entry name" value="Multidrug resistance efflux transporter EmrE"/>
    <property type="match status" value="1"/>
</dbReference>
<keyword evidence="9" id="KW-1185">Reference proteome</keyword>
<keyword evidence="4 7" id="KW-0812">Transmembrane</keyword>
<feature type="transmembrane region" description="Helical" evidence="7">
    <location>
        <begin position="167"/>
        <end position="187"/>
    </location>
</feature>
<evidence type="ECO:0000256" key="6">
    <source>
        <dbReference type="ARBA" id="ARBA00023136"/>
    </source>
</evidence>
<dbReference type="EMBL" id="JABWDY010037893">
    <property type="protein sequence ID" value="KAF5180079.1"/>
    <property type="molecule type" value="Genomic_DNA"/>
</dbReference>
<feature type="transmembrane region" description="Helical" evidence="7">
    <location>
        <begin position="236"/>
        <end position="258"/>
    </location>
</feature>
<feature type="transmembrane region" description="Helical" evidence="7">
    <location>
        <begin position="70"/>
        <end position="92"/>
    </location>
</feature>
<feature type="transmembrane region" description="Helical" evidence="7">
    <location>
        <begin position="40"/>
        <end position="58"/>
    </location>
</feature>
<accession>A0A7J6V4U0</accession>
<reference evidence="8 9" key="1">
    <citation type="submission" date="2020-06" db="EMBL/GenBank/DDBJ databases">
        <title>Transcriptomic and genomic resources for Thalictrum thalictroides and T. hernandezii: Facilitating candidate gene discovery in an emerging model plant lineage.</title>
        <authorList>
            <person name="Arias T."/>
            <person name="Riano-Pachon D.M."/>
            <person name="Di Stilio V.S."/>
        </authorList>
    </citation>
    <scope>NUCLEOTIDE SEQUENCE [LARGE SCALE GENOMIC DNA]</scope>
    <source>
        <strain evidence="9">cv. WT478/WT964</strain>
        <tissue evidence="8">Leaves</tissue>
    </source>
</reference>
<sequence length="377" mass="41579">MSMVVIAAGDGDDKLDVQDFKSNITILAVPLKKRVKWSLLLLYCIITVVGGVGAPLLQRLYYMHGGTHKWLSSLLQSVGVVILLPPLTFLYLRNLITDKLSSKVFLIDTKLILPSAAIGILFGLDNYMYSSGLSYIPVSTSSLLFSTQLAFTALFAFLLVKQKFTFYSLNSVAVMTFGAIVLAHHTNADRPPGVSEENYLVGFFFTLGGAALSGLCLPLIELACSKSRKPLDSLMVLQFQFVLSLFAAFVSIVGMLVNNDFRIIRQEAQNFTVGERKYYVILVASAILWQLTGIGIMCTINCTSSLFAGILTSVLLPFTELAAIVAFQEKFTVEKGFSLALCLWGFTSYFIGEYKKTDKTHNPDGIKDRLLDTECQR</sequence>
<feature type="transmembrane region" description="Helical" evidence="7">
    <location>
        <begin position="333"/>
        <end position="352"/>
    </location>
</feature>
<dbReference type="Proteomes" id="UP000554482">
    <property type="component" value="Unassembled WGS sequence"/>
</dbReference>
<dbReference type="PANTHER" id="PTHR31376:SF105">
    <property type="entry name" value="PURINE PERMEASE-RELATED"/>
    <property type="match status" value="1"/>
</dbReference>
<evidence type="ECO:0000256" key="5">
    <source>
        <dbReference type="ARBA" id="ARBA00022989"/>
    </source>
</evidence>
<protein>
    <recommendedName>
        <fullName evidence="7">Probable purine permease</fullName>
    </recommendedName>
</protein>
<dbReference type="OrthoDB" id="1865379at2759"/>
<feature type="transmembrane region" description="Helical" evidence="7">
    <location>
        <begin position="199"/>
        <end position="224"/>
    </location>
</feature>
<evidence type="ECO:0000256" key="2">
    <source>
        <dbReference type="ARBA" id="ARBA00006213"/>
    </source>
</evidence>
<evidence type="ECO:0000313" key="8">
    <source>
        <dbReference type="EMBL" id="KAF5180079.1"/>
    </source>
</evidence>
<organism evidence="8 9">
    <name type="scientific">Thalictrum thalictroides</name>
    <name type="common">Rue-anemone</name>
    <name type="synonym">Anemone thalictroides</name>
    <dbReference type="NCBI Taxonomy" id="46969"/>
    <lineage>
        <taxon>Eukaryota</taxon>
        <taxon>Viridiplantae</taxon>
        <taxon>Streptophyta</taxon>
        <taxon>Embryophyta</taxon>
        <taxon>Tracheophyta</taxon>
        <taxon>Spermatophyta</taxon>
        <taxon>Magnoliopsida</taxon>
        <taxon>Ranunculales</taxon>
        <taxon>Ranunculaceae</taxon>
        <taxon>Thalictroideae</taxon>
        <taxon>Thalictrum</taxon>
    </lineage>
</organism>
<comment type="similarity">
    <text evidence="2 7">Belongs to the purine permeases (TC 2.A.7.14) family.</text>
</comment>
<evidence type="ECO:0000313" key="9">
    <source>
        <dbReference type="Proteomes" id="UP000554482"/>
    </source>
</evidence>
<dbReference type="GO" id="GO:0015211">
    <property type="term" value="F:purine nucleoside transmembrane transporter activity"/>
    <property type="evidence" value="ECO:0007669"/>
    <property type="project" value="UniProtKB-UniRule"/>
</dbReference>
<dbReference type="GO" id="GO:0016020">
    <property type="term" value="C:membrane"/>
    <property type="evidence" value="ECO:0007669"/>
    <property type="project" value="UniProtKB-SubCell"/>
</dbReference>
<dbReference type="GO" id="GO:0005345">
    <property type="term" value="F:purine nucleobase transmembrane transporter activity"/>
    <property type="evidence" value="ECO:0007669"/>
    <property type="project" value="UniProtKB-UniRule"/>
</dbReference>
<proteinExistence type="inferred from homology"/>
<feature type="transmembrane region" description="Helical" evidence="7">
    <location>
        <begin position="306"/>
        <end position="327"/>
    </location>
</feature>
<keyword evidence="3 7" id="KW-0813">Transport</keyword>
<keyword evidence="5 7" id="KW-1133">Transmembrane helix</keyword>
<feature type="transmembrane region" description="Helical" evidence="7">
    <location>
        <begin position="136"/>
        <end position="160"/>
    </location>
</feature>
<evidence type="ECO:0000256" key="4">
    <source>
        <dbReference type="ARBA" id="ARBA00022692"/>
    </source>
</evidence>
<name>A0A7J6V4U0_THATH</name>
<keyword evidence="6 7" id="KW-0472">Membrane</keyword>
<gene>
    <name evidence="8" type="ORF">FRX31_030334</name>
</gene>
<dbReference type="AlphaFoldDB" id="A0A7J6V4U0"/>
<evidence type="ECO:0000256" key="7">
    <source>
        <dbReference type="RuleBase" id="RU368015"/>
    </source>
</evidence>
<dbReference type="PANTHER" id="PTHR31376">
    <property type="entry name" value="OS09G0467300 PROTEIN-RELATED"/>
    <property type="match status" value="1"/>
</dbReference>
<dbReference type="InterPro" id="IPR037185">
    <property type="entry name" value="EmrE-like"/>
</dbReference>
<feature type="transmembrane region" description="Helical" evidence="7">
    <location>
        <begin position="278"/>
        <end position="299"/>
    </location>
</feature>
<dbReference type="Pfam" id="PF16913">
    <property type="entry name" value="PUNUT"/>
    <property type="match status" value="1"/>
</dbReference>
<feature type="transmembrane region" description="Helical" evidence="7">
    <location>
        <begin position="104"/>
        <end position="124"/>
    </location>
</feature>
<comment type="caution">
    <text evidence="8">The sequence shown here is derived from an EMBL/GenBank/DDBJ whole genome shotgun (WGS) entry which is preliminary data.</text>
</comment>
<dbReference type="InterPro" id="IPR030182">
    <property type="entry name" value="PUP_plant"/>
</dbReference>